<dbReference type="Proteomes" id="UP000286402">
    <property type="component" value="Unassembled WGS sequence"/>
</dbReference>
<dbReference type="InterPro" id="IPR038611">
    <property type="entry name" value="Arr_sf"/>
</dbReference>
<evidence type="ECO:0000313" key="3">
    <source>
        <dbReference type="Proteomes" id="UP000286402"/>
    </source>
</evidence>
<protein>
    <submittedName>
        <fullName evidence="2">rRNA adenine methyltransferase</fullName>
    </submittedName>
</protein>
<dbReference type="InterPro" id="IPR021975">
    <property type="entry name" value="Rifampin_Arr"/>
</dbReference>
<dbReference type="NCBIfam" id="NF033144">
    <property type="entry name" value="rifampin_ARR"/>
    <property type="match status" value="1"/>
</dbReference>
<comment type="caution">
    <text evidence="2">The sequence shown here is derived from an EMBL/GenBank/DDBJ whole genome shotgun (WGS) entry which is preliminary data.</text>
</comment>
<dbReference type="InterPro" id="IPR011990">
    <property type="entry name" value="TPR-like_helical_dom_sf"/>
</dbReference>
<dbReference type="AlphaFoldDB" id="A0A420FVS8"/>
<gene>
    <name evidence="2" type="ORF">BCY89_05145</name>
</gene>
<evidence type="ECO:0000313" key="2">
    <source>
        <dbReference type="EMBL" id="RKF37040.1"/>
    </source>
</evidence>
<accession>A0A420FVS8</accession>
<dbReference type="RefSeq" id="WP_120334149.1">
    <property type="nucleotide sequence ID" value="NZ_CP070350.1"/>
</dbReference>
<dbReference type="EMBL" id="MCAQ01000012">
    <property type="protein sequence ID" value="RKF37040.1"/>
    <property type="molecule type" value="Genomic_DNA"/>
</dbReference>
<dbReference type="Gene3D" id="3.20.170.40">
    <property type="entry name" value="Rifampin ADP-ribosyltransferase domain"/>
    <property type="match status" value="1"/>
</dbReference>
<dbReference type="GO" id="GO:0008168">
    <property type="term" value="F:methyltransferase activity"/>
    <property type="evidence" value="ECO:0007669"/>
    <property type="project" value="UniProtKB-KW"/>
</dbReference>
<name>A0A420FVS8_9SPHI</name>
<feature type="domain" description="Rifampin ADP-ribosyltransferase" evidence="1">
    <location>
        <begin position="125"/>
        <end position="223"/>
    </location>
</feature>
<proteinExistence type="predicted"/>
<keyword evidence="3" id="KW-1185">Reference proteome</keyword>
<keyword evidence="2" id="KW-0808">Transferase</keyword>
<dbReference type="GO" id="GO:0032259">
    <property type="term" value="P:methylation"/>
    <property type="evidence" value="ECO:0007669"/>
    <property type="project" value="UniProtKB-KW"/>
</dbReference>
<sequence>MEFSPFNGVVKLCLKGIQLEENGKHDEALSFFTEGYREASDDHEKFIAAYFVSRQQKTVSDRLKWLHIALDHALVISDDRTTSALPGMYLKICACYTSLGEEAMASEYARLASSFKNIPFDKGPFYHGTKADAQIGDLLVPGFNSNYQADFKMNHIYFTGMMNGAGLAAALAKGERSERVFIVEPTGYYEHDPNLTDQKFPGNPTRSYRSEFPLKIIGEVAEWAKPGVQELEKFRDKLDQNGGEIIN</sequence>
<evidence type="ECO:0000259" key="1">
    <source>
        <dbReference type="Pfam" id="PF12120"/>
    </source>
</evidence>
<keyword evidence="2" id="KW-0489">Methyltransferase</keyword>
<reference evidence="2 3" key="1">
    <citation type="submission" date="2016-07" db="EMBL/GenBank/DDBJ databases">
        <title>Genome analysis of Sphingobacterium siyangense T12B17.</title>
        <authorList>
            <person name="Xu D."/>
            <person name="Su Y."/>
            <person name="Zheng S."/>
        </authorList>
    </citation>
    <scope>NUCLEOTIDE SEQUENCE [LARGE SCALE GENOMIC DNA]</scope>
    <source>
        <strain evidence="2 3">T12B17</strain>
    </source>
</reference>
<dbReference type="SUPFAM" id="SSF48452">
    <property type="entry name" value="TPR-like"/>
    <property type="match status" value="1"/>
</dbReference>
<dbReference type="Pfam" id="PF12120">
    <property type="entry name" value="Arr-ms"/>
    <property type="match status" value="1"/>
</dbReference>
<organism evidence="2 3">
    <name type="scientific">Sphingobacterium siyangense</name>
    <dbReference type="NCBI Taxonomy" id="459529"/>
    <lineage>
        <taxon>Bacteria</taxon>
        <taxon>Pseudomonadati</taxon>
        <taxon>Bacteroidota</taxon>
        <taxon>Sphingobacteriia</taxon>
        <taxon>Sphingobacteriales</taxon>
        <taxon>Sphingobacteriaceae</taxon>
        <taxon>Sphingobacterium</taxon>
    </lineage>
</organism>